<dbReference type="EMBL" id="FNAD01000001">
    <property type="protein sequence ID" value="SDD01807.1"/>
    <property type="molecule type" value="Genomic_DNA"/>
</dbReference>
<dbReference type="InterPro" id="IPR036812">
    <property type="entry name" value="NAD(P)_OxRdtase_dom_sf"/>
</dbReference>
<evidence type="ECO:0000259" key="1">
    <source>
        <dbReference type="Pfam" id="PF00248"/>
    </source>
</evidence>
<dbReference type="Gene3D" id="3.20.20.100">
    <property type="entry name" value="NADP-dependent oxidoreductase domain"/>
    <property type="match status" value="1"/>
</dbReference>
<dbReference type="InterPro" id="IPR023210">
    <property type="entry name" value="NADP_OxRdtase_dom"/>
</dbReference>
<dbReference type="GO" id="GO:0005829">
    <property type="term" value="C:cytosol"/>
    <property type="evidence" value="ECO:0007669"/>
    <property type="project" value="TreeGrafter"/>
</dbReference>
<dbReference type="Proteomes" id="UP000198949">
    <property type="component" value="Unassembled WGS sequence"/>
</dbReference>
<dbReference type="PANTHER" id="PTHR43364">
    <property type="entry name" value="NADH-SPECIFIC METHYLGLYOXAL REDUCTASE-RELATED"/>
    <property type="match status" value="1"/>
</dbReference>
<evidence type="ECO:0000313" key="3">
    <source>
        <dbReference type="Proteomes" id="UP000198949"/>
    </source>
</evidence>
<dbReference type="SUPFAM" id="SSF51430">
    <property type="entry name" value="NAD(P)-linked oxidoreductase"/>
    <property type="match status" value="1"/>
</dbReference>
<dbReference type="InterPro" id="IPR050523">
    <property type="entry name" value="AKR_Detox_Biosynth"/>
</dbReference>
<protein>
    <submittedName>
        <fullName evidence="2">Predicted oxidoreductase</fullName>
    </submittedName>
</protein>
<dbReference type="AlphaFoldDB" id="A0A1G6RCP5"/>
<dbReference type="STRING" id="58114.SAMN05216270_101402"/>
<dbReference type="OrthoDB" id="3664926at2"/>
<gene>
    <name evidence="2" type="ORF">SAMN05216270_101402</name>
</gene>
<keyword evidence="3" id="KW-1185">Reference proteome</keyword>
<reference evidence="3" key="1">
    <citation type="submission" date="2016-10" db="EMBL/GenBank/DDBJ databases">
        <authorList>
            <person name="Varghese N."/>
            <person name="Submissions S."/>
        </authorList>
    </citation>
    <scope>NUCLEOTIDE SEQUENCE [LARGE SCALE GENOMIC DNA]</scope>
    <source>
        <strain evidence="3">CGMCC 4.3516</strain>
    </source>
</reference>
<proteinExistence type="predicted"/>
<organism evidence="2 3">
    <name type="scientific">Glycomyces harbinensis</name>
    <dbReference type="NCBI Taxonomy" id="58114"/>
    <lineage>
        <taxon>Bacteria</taxon>
        <taxon>Bacillati</taxon>
        <taxon>Actinomycetota</taxon>
        <taxon>Actinomycetes</taxon>
        <taxon>Glycomycetales</taxon>
        <taxon>Glycomycetaceae</taxon>
        <taxon>Glycomyces</taxon>
    </lineage>
</organism>
<feature type="domain" description="NADP-dependent oxidoreductase" evidence="1">
    <location>
        <begin position="26"/>
        <end position="329"/>
    </location>
</feature>
<evidence type="ECO:0000313" key="2">
    <source>
        <dbReference type="EMBL" id="SDD01807.1"/>
    </source>
</evidence>
<dbReference type="PANTHER" id="PTHR43364:SF6">
    <property type="entry name" value="OXIDOREDUCTASE-RELATED"/>
    <property type="match status" value="1"/>
</dbReference>
<accession>A0A1G6RCP5</accession>
<name>A0A1G6RCP5_9ACTN</name>
<dbReference type="Pfam" id="PF00248">
    <property type="entry name" value="Aldo_ket_red"/>
    <property type="match status" value="1"/>
</dbReference>
<sequence length="332" mass="35065">MTANNVRKGTAVERIALGDDNIGVSRLCLGAMALGAVQDEATSFAILDRFVELGGNFIDTANCYMFWVDGGTGDESELLLGRWLADRGIRDDLVIATKVGRRPSFPGGGLDHSEPLTPARIGAGVDESLERLGIDHVDLLWSHRDDRDTPLEATVAGFDAVVRSGKARLVGASNHAAWRVERARALSRKTGAAAYTAMQNRYSYLQPRPGAALPEGGHVHATDGDLDFVANTPGTALLTYSALLSGAYTNPGKALGGHYEHPGTRSRLAALDAVAAETGATRNQVVLAWLTGHAAPLVPLVGVSSVAQLEEVAAGIDLKLDPGQWRRLSDAA</sequence>